<comment type="similarity">
    <text evidence="1">Belongs to the isochorismatase family.</text>
</comment>
<dbReference type="CDD" id="cd00431">
    <property type="entry name" value="cysteine_hydrolases"/>
    <property type="match status" value="1"/>
</dbReference>
<dbReference type="Proteomes" id="UP000215596">
    <property type="component" value="Unassembled WGS sequence"/>
</dbReference>
<keyword evidence="2" id="KW-0378">Hydrolase</keyword>
<evidence type="ECO:0000313" key="6">
    <source>
        <dbReference type="Proteomes" id="UP000215596"/>
    </source>
</evidence>
<gene>
    <name evidence="5" type="ORF">CHH67_00700</name>
    <name evidence="4" type="ORF">GNP94_00750</name>
</gene>
<dbReference type="AlphaFoldDB" id="A0A268F4G1"/>
<comment type="caution">
    <text evidence="5">The sequence shown here is derived from an EMBL/GenBank/DDBJ whole genome shotgun (WGS) entry which is preliminary data.</text>
</comment>
<dbReference type="PANTHER" id="PTHR43540">
    <property type="entry name" value="PEROXYUREIDOACRYLATE/UREIDOACRYLATE AMIDOHYDROLASE-RELATED"/>
    <property type="match status" value="1"/>
</dbReference>
<protein>
    <submittedName>
        <fullName evidence="4 5">Isochorismatase</fullName>
    </submittedName>
</protein>
<dbReference type="EMBL" id="WOAA01000001">
    <property type="protein sequence ID" value="MUG64532.1"/>
    <property type="molecule type" value="Genomic_DNA"/>
</dbReference>
<dbReference type="PRINTS" id="PR01398">
    <property type="entry name" value="ISCHRISMTASE"/>
</dbReference>
<dbReference type="GO" id="GO:0008908">
    <property type="term" value="F:isochorismatase activity"/>
    <property type="evidence" value="ECO:0007669"/>
    <property type="project" value="InterPro"/>
</dbReference>
<dbReference type="Gene3D" id="3.40.50.850">
    <property type="entry name" value="Isochorismatase-like"/>
    <property type="match status" value="1"/>
</dbReference>
<dbReference type="InterPro" id="IPR000868">
    <property type="entry name" value="Isochorismatase-like_dom"/>
</dbReference>
<evidence type="ECO:0000256" key="2">
    <source>
        <dbReference type="ARBA" id="ARBA00022801"/>
    </source>
</evidence>
<dbReference type="PANTHER" id="PTHR43540:SF6">
    <property type="entry name" value="ISOCHORISMATASE-LIKE DOMAIN-CONTAINING PROTEIN"/>
    <property type="match status" value="1"/>
</dbReference>
<evidence type="ECO:0000313" key="5">
    <source>
        <dbReference type="EMBL" id="PAD80263.1"/>
    </source>
</evidence>
<reference evidence="5 6" key="1">
    <citation type="submission" date="2017-07" db="EMBL/GenBank/DDBJ databases">
        <title>Isolation and whole genome analysis of endospore-forming bacteria from heroin.</title>
        <authorList>
            <person name="Kalinowski J."/>
            <person name="Ahrens B."/>
            <person name="Al-Dilaimi A."/>
            <person name="Winkler A."/>
            <person name="Wibberg D."/>
            <person name="Schleenbecker U."/>
            <person name="Ruckert C."/>
            <person name="Wolfel R."/>
            <person name="Grass G."/>
        </authorList>
    </citation>
    <scope>NUCLEOTIDE SEQUENCE [LARGE SCALE GENOMIC DNA]</scope>
    <source>
        <strain evidence="5 6">7537-G1</strain>
    </source>
</reference>
<keyword evidence="7" id="KW-1185">Reference proteome</keyword>
<dbReference type="RefSeq" id="WP_095263057.1">
    <property type="nucleotide sequence ID" value="NZ_NPBY01000003.1"/>
</dbReference>
<dbReference type="SUPFAM" id="SSF52499">
    <property type="entry name" value="Isochorismatase-like hydrolases"/>
    <property type="match status" value="1"/>
</dbReference>
<accession>A0A268F4G1</accession>
<dbReference type="EMBL" id="NPBY01000003">
    <property type="protein sequence ID" value="PAD80263.1"/>
    <property type="molecule type" value="Genomic_DNA"/>
</dbReference>
<sequence>MKSLNELLLNSKTAVVVVDVQNDYCHPEGALPRAGCDISGIPGMIGQLQKLLISAKEHQVPVIYIQTLHEPATDSEAWTTRSSGRSASVCRVGSWGAEFYEVTPTQDDIIVNKHRYSAFVNTRLDSVLKTLKIETLIMTGVSTNVCVESTARDGFMLDYHIVLAEDACASYSRTAHEMTMENIAGYFGSVCGVQRIVDVWADKAPEYRESMSLSR</sequence>
<evidence type="ECO:0000313" key="4">
    <source>
        <dbReference type="EMBL" id="MUG64532.1"/>
    </source>
</evidence>
<dbReference type="InterPro" id="IPR016291">
    <property type="entry name" value="Isochorismatase"/>
</dbReference>
<name>A0A268F4G1_9BACL</name>
<dbReference type="InterPro" id="IPR036380">
    <property type="entry name" value="Isochorismatase-like_sf"/>
</dbReference>
<dbReference type="Proteomes" id="UP000435177">
    <property type="component" value="Unassembled WGS sequence"/>
</dbReference>
<reference evidence="4 7" key="2">
    <citation type="submission" date="2019-11" db="EMBL/GenBank/DDBJ databases">
        <title>Draft genome sequences of five Paenibacillus species of dairy origin.</title>
        <authorList>
            <person name="Olajide A.M."/>
            <person name="Chen S."/>
            <person name="Lapointe G."/>
        </authorList>
    </citation>
    <scope>NUCLEOTIDE SEQUENCE [LARGE SCALE GENOMIC DNA]</scope>
    <source>
        <strain evidence="4 7">3CS1</strain>
    </source>
</reference>
<evidence type="ECO:0000313" key="7">
    <source>
        <dbReference type="Proteomes" id="UP000435177"/>
    </source>
</evidence>
<dbReference type="Pfam" id="PF00857">
    <property type="entry name" value="Isochorismatase"/>
    <property type="match status" value="1"/>
</dbReference>
<evidence type="ECO:0000256" key="1">
    <source>
        <dbReference type="ARBA" id="ARBA00006336"/>
    </source>
</evidence>
<proteinExistence type="inferred from homology"/>
<organism evidence="5 6">
    <name type="scientific">Paenibacillus campinasensis</name>
    <dbReference type="NCBI Taxonomy" id="66347"/>
    <lineage>
        <taxon>Bacteria</taxon>
        <taxon>Bacillati</taxon>
        <taxon>Bacillota</taxon>
        <taxon>Bacilli</taxon>
        <taxon>Bacillales</taxon>
        <taxon>Paenibacillaceae</taxon>
        <taxon>Paenibacillus</taxon>
    </lineage>
</organism>
<feature type="domain" description="Isochorismatase-like" evidence="3">
    <location>
        <begin position="13"/>
        <end position="193"/>
    </location>
</feature>
<dbReference type="InterPro" id="IPR050272">
    <property type="entry name" value="Isochorismatase-like_hydrls"/>
</dbReference>
<evidence type="ECO:0000259" key="3">
    <source>
        <dbReference type="Pfam" id="PF00857"/>
    </source>
</evidence>
<dbReference type="OrthoDB" id="4305745at2"/>